<dbReference type="PROSITE" id="PS00978">
    <property type="entry name" value="FAD_G3PDH_2"/>
    <property type="match status" value="1"/>
</dbReference>
<comment type="similarity">
    <text evidence="2">Belongs to the FAD-dependent glycerol-3-phosphate dehydrogenase family.</text>
</comment>
<evidence type="ECO:0000256" key="3">
    <source>
        <dbReference type="ARBA" id="ARBA00022630"/>
    </source>
</evidence>
<accession>A0A6J7HB58</accession>
<dbReference type="Pfam" id="PF01266">
    <property type="entry name" value="DAO"/>
    <property type="match status" value="1"/>
</dbReference>
<dbReference type="Gene3D" id="3.50.50.60">
    <property type="entry name" value="FAD/NAD(P)-binding domain"/>
    <property type="match status" value="1"/>
</dbReference>
<sequence>MATTAEAPLDVLIIGGGVVGCGAALDAASRGLHVGLVEMNDLASGTSSRSSRLAHGGLRYLEQREFGLVREALTERGLLLDHLAPHLVHPVPFVFPVSKKWERPYVASGVRLYDVMSRVGSAGGVMPKPKSLSKEELGALAPDLNLDEVTGGVTYYDAQIDDARHTVAVARTAASYGAAIVTRTEVVALLRVTIEGDEHVNGVRVKDALTDETYDIYARVVIGAAGVWTDRVRALLGGPPAAEVRQSKGVHLVIPRDAFHSSTAVIARTPASVLFLLPWGRNWLVGTTDTDWQGDLANPTADEADIDYLIGQANRWLIRPLRREDVVGVYAGLRPLVSDGNAADTTTTLSREHAIFRPVPGLVQIAGGKYTTYRVMAADVVDAAVADLVSQGHSSVRESRTADIPLVGAAGYETDWAARAQIAKEAGLSVAAVESLLRRHGGRVSEVFDLLDDPALAEPLVEGEPYLRAEIVHAGTHEAALAVEDVLIRRTRLALETRDGAKSAALDAAALLGRALGWGPAEAERAAATYE</sequence>
<name>A0A6J7HB58_9ZZZZ</name>
<organism evidence="8">
    <name type="scientific">freshwater metagenome</name>
    <dbReference type="NCBI Taxonomy" id="449393"/>
    <lineage>
        <taxon>unclassified sequences</taxon>
        <taxon>metagenomes</taxon>
        <taxon>ecological metagenomes</taxon>
    </lineage>
</organism>
<keyword evidence="5" id="KW-0560">Oxidoreductase</keyword>
<dbReference type="PRINTS" id="PR01001">
    <property type="entry name" value="FADG3PDH"/>
</dbReference>
<keyword evidence="3" id="KW-0285">Flavoprotein</keyword>
<proteinExistence type="inferred from homology"/>
<dbReference type="PANTHER" id="PTHR11985">
    <property type="entry name" value="GLYCEROL-3-PHOSPHATE DEHYDROGENASE"/>
    <property type="match status" value="1"/>
</dbReference>
<dbReference type="InterPro" id="IPR006076">
    <property type="entry name" value="FAD-dep_OxRdtase"/>
</dbReference>
<evidence type="ECO:0000256" key="2">
    <source>
        <dbReference type="ARBA" id="ARBA00007330"/>
    </source>
</evidence>
<dbReference type="Gene3D" id="1.10.8.870">
    <property type="entry name" value="Alpha-glycerophosphate oxidase, cap domain"/>
    <property type="match status" value="1"/>
</dbReference>
<dbReference type="GO" id="GO:0046168">
    <property type="term" value="P:glycerol-3-phosphate catabolic process"/>
    <property type="evidence" value="ECO:0007669"/>
    <property type="project" value="TreeGrafter"/>
</dbReference>
<protein>
    <submittedName>
        <fullName evidence="8">Unannotated protein</fullName>
    </submittedName>
</protein>
<evidence type="ECO:0000256" key="4">
    <source>
        <dbReference type="ARBA" id="ARBA00022827"/>
    </source>
</evidence>
<gene>
    <name evidence="8" type="ORF">UFOPK3610_01135</name>
</gene>
<dbReference type="SUPFAM" id="SSF51905">
    <property type="entry name" value="FAD/NAD(P)-binding domain"/>
    <property type="match status" value="1"/>
</dbReference>
<dbReference type="EMBL" id="CAFBMR010000043">
    <property type="protein sequence ID" value="CAB4916136.1"/>
    <property type="molecule type" value="Genomic_DNA"/>
</dbReference>
<dbReference type="Gene3D" id="3.30.9.10">
    <property type="entry name" value="D-Amino Acid Oxidase, subunit A, domain 2"/>
    <property type="match status" value="1"/>
</dbReference>
<evidence type="ECO:0000313" key="8">
    <source>
        <dbReference type="EMBL" id="CAB4916136.1"/>
    </source>
</evidence>
<comment type="cofactor">
    <cofactor evidence="1">
        <name>FAD</name>
        <dbReference type="ChEBI" id="CHEBI:57692"/>
    </cofactor>
</comment>
<dbReference type="Pfam" id="PF16901">
    <property type="entry name" value="DAO_C"/>
    <property type="match status" value="1"/>
</dbReference>
<dbReference type="PROSITE" id="PS00977">
    <property type="entry name" value="FAD_G3PDH_1"/>
    <property type="match status" value="1"/>
</dbReference>
<evidence type="ECO:0000259" key="7">
    <source>
        <dbReference type="Pfam" id="PF16901"/>
    </source>
</evidence>
<dbReference type="PANTHER" id="PTHR11985:SF31">
    <property type="entry name" value="GLYCEROL-3-PHOSPHATE DEHYDROGENASE 2"/>
    <property type="match status" value="1"/>
</dbReference>
<dbReference type="InterPro" id="IPR031656">
    <property type="entry name" value="DAO_C"/>
</dbReference>
<feature type="domain" description="Alpha-glycerophosphate oxidase C-terminal" evidence="7">
    <location>
        <begin position="399"/>
        <end position="522"/>
    </location>
</feature>
<evidence type="ECO:0000256" key="1">
    <source>
        <dbReference type="ARBA" id="ARBA00001974"/>
    </source>
</evidence>
<dbReference type="GO" id="GO:0004368">
    <property type="term" value="F:glycerol-3-phosphate dehydrogenase (quinone) activity"/>
    <property type="evidence" value="ECO:0007669"/>
    <property type="project" value="InterPro"/>
</dbReference>
<feature type="domain" description="FAD dependent oxidoreductase" evidence="6">
    <location>
        <begin position="10"/>
        <end position="343"/>
    </location>
</feature>
<dbReference type="InterPro" id="IPR038299">
    <property type="entry name" value="DAO_C_sf"/>
</dbReference>
<reference evidence="8" key="1">
    <citation type="submission" date="2020-05" db="EMBL/GenBank/DDBJ databases">
        <authorList>
            <person name="Chiriac C."/>
            <person name="Salcher M."/>
            <person name="Ghai R."/>
            <person name="Kavagutti S V."/>
        </authorList>
    </citation>
    <scope>NUCLEOTIDE SEQUENCE</scope>
</reference>
<dbReference type="AlphaFoldDB" id="A0A6J7HB58"/>
<evidence type="ECO:0000256" key="5">
    <source>
        <dbReference type="ARBA" id="ARBA00023002"/>
    </source>
</evidence>
<dbReference type="InterPro" id="IPR036188">
    <property type="entry name" value="FAD/NAD-bd_sf"/>
</dbReference>
<keyword evidence="4" id="KW-0274">FAD</keyword>
<evidence type="ECO:0000259" key="6">
    <source>
        <dbReference type="Pfam" id="PF01266"/>
    </source>
</evidence>
<dbReference type="InterPro" id="IPR000447">
    <property type="entry name" value="G3P_DH_FAD-dep"/>
</dbReference>